<feature type="region of interest" description="Disordered" evidence="2">
    <location>
        <begin position="501"/>
        <end position="560"/>
    </location>
</feature>
<organism evidence="4 5">
    <name type="scientific">Dissophora globulifera</name>
    <dbReference type="NCBI Taxonomy" id="979702"/>
    <lineage>
        <taxon>Eukaryota</taxon>
        <taxon>Fungi</taxon>
        <taxon>Fungi incertae sedis</taxon>
        <taxon>Mucoromycota</taxon>
        <taxon>Mortierellomycotina</taxon>
        <taxon>Mortierellomycetes</taxon>
        <taxon>Mortierellales</taxon>
        <taxon>Mortierellaceae</taxon>
        <taxon>Dissophora</taxon>
    </lineage>
</organism>
<dbReference type="GO" id="GO:0004674">
    <property type="term" value="F:protein serine/threonine kinase activity"/>
    <property type="evidence" value="ECO:0007669"/>
    <property type="project" value="TreeGrafter"/>
</dbReference>
<feature type="compositionally biased region" description="Polar residues" evidence="2">
    <location>
        <begin position="292"/>
        <end position="305"/>
    </location>
</feature>
<dbReference type="AlphaFoldDB" id="A0A9P6RAC3"/>
<comment type="similarity">
    <text evidence="1">Belongs to the protein kinase superfamily. TKL Ser/Thr protein kinase family.</text>
</comment>
<gene>
    <name evidence="4" type="ORF">BGZ99_007943</name>
</gene>
<dbReference type="SUPFAM" id="SSF56112">
    <property type="entry name" value="Protein kinase-like (PK-like)"/>
    <property type="match status" value="1"/>
</dbReference>
<evidence type="ECO:0000313" key="5">
    <source>
        <dbReference type="Proteomes" id="UP000738325"/>
    </source>
</evidence>
<feature type="compositionally biased region" description="Low complexity" evidence="2">
    <location>
        <begin position="547"/>
        <end position="560"/>
    </location>
</feature>
<evidence type="ECO:0000256" key="1">
    <source>
        <dbReference type="ARBA" id="ARBA00005843"/>
    </source>
</evidence>
<accession>A0A9P6RAC3</accession>
<dbReference type="PANTHER" id="PTHR44329">
    <property type="entry name" value="SERINE/THREONINE-PROTEIN KINASE TNNI3K-RELATED"/>
    <property type="match status" value="1"/>
</dbReference>
<name>A0A9P6RAC3_9FUNG</name>
<dbReference type="SMART" id="SM00248">
    <property type="entry name" value="ANK"/>
    <property type="match status" value="4"/>
</dbReference>
<keyword evidence="5" id="KW-1185">Reference proteome</keyword>
<dbReference type="InterPro" id="IPR000719">
    <property type="entry name" value="Prot_kinase_dom"/>
</dbReference>
<protein>
    <recommendedName>
        <fullName evidence="3">Protein kinase domain-containing protein</fullName>
    </recommendedName>
</protein>
<dbReference type="InterPro" id="IPR036770">
    <property type="entry name" value="Ankyrin_rpt-contain_sf"/>
</dbReference>
<comment type="caution">
    <text evidence="4">The sequence shown here is derived from an EMBL/GenBank/DDBJ whole genome shotgun (WGS) entry which is preliminary data.</text>
</comment>
<dbReference type="PRINTS" id="PR00109">
    <property type="entry name" value="TYRKINASE"/>
</dbReference>
<dbReference type="InterPro" id="IPR011009">
    <property type="entry name" value="Kinase-like_dom_sf"/>
</dbReference>
<feature type="compositionally biased region" description="Low complexity" evidence="2">
    <location>
        <begin position="518"/>
        <end position="529"/>
    </location>
</feature>
<proteinExistence type="inferred from homology"/>
<dbReference type="Gene3D" id="1.25.40.20">
    <property type="entry name" value="Ankyrin repeat-containing domain"/>
    <property type="match status" value="1"/>
</dbReference>
<dbReference type="EMBL" id="JAAAIP010000596">
    <property type="protein sequence ID" value="KAG0314654.1"/>
    <property type="molecule type" value="Genomic_DNA"/>
</dbReference>
<feature type="region of interest" description="Disordered" evidence="2">
    <location>
        <begin position="389"/>
        <end position="451"/>
    </location>
</feature>
<dbReference type="Pfam" id="PF12796">
    <property type="entry name" value="Ank_2"/>
    <property type="match status" value="2"/>
</dbReference>
<dbReference type="GO" id="GO:0005524">
    <property type="term" value="F:ATP binding"/>
    <property type="evidence" value="ECO:0007669"/>
    <property type="project" value="InterPro"/>
</dbReference>
<dbReference type="Pfam" id="PF07714">
    <property type="entry name" value="PK_Tyr_Ser-Thr"/>
    <property type="match status" value="1"/>
</dbReference>
<feature type="domain" description="Protein kinase" evidence="3">
    <location>
        <begin position="37"/>
        <end position="285"/>
    </location>
</feature>
<evidence type="ECO:0000256" key="2">
    <source>
        <dbReference type="SAM" id="MobiDB-lite"/>
    </source>
</evidence>
<feature type="compositionally biased region" description="Pro residues" evidence="2">
    <location>
        <begin position="402"/>
        <end position="413"/>
    </location>
</feature>
<evidence type="ECO:0000259" key="3">
    <source>
        <dbReference type="PROSITE" id="PS50011"/>
    </source>
</evidence>
<dbReference type="PROSITE" id="PS50011">
    <property type="entry name" value="PROTEIN_KINASE_DOM"/>
    <property type="match status" value="1"/>
</dbReference>
<dbReference type="Gene3D" id="1.10.510.10">
    <property type="entry name" value="Transferase(Phosphotransferase) domain 1"/>
    <property type="match status" value="1"/>
</dbReference>
<sequence>MADRTAPIVLLNEKDQQWLEAVVQDGLLRLIDYNDIKDVQLSVASGGFGIVHAGTWRHMRVAVKVLFNPADFFQEVKIHRKVQDSDNIVKFFGITQMRNKGDYGMVLQFAGQGSLREYLAQHFHTLSWDSKIRLARDVSSGIAFIHEDNICHHDLHSRNVLVDHHGRALITDFGLSRYVNQDHSNNGVRGVVPYISPERLRNAPFDHSSDVYSLGVIMWELTSGQPPFNEGENFLLPLLIINGRRETVVPGTPTEYSMLYQMCWDGEPSRRPALPTILRTLEKLLAERKTMQAEQSGAIQPTSPDQSRRPVSEPTGTVPVILPGPAPNSEPIGYGNHGKDIRPLISKSVADTRPLVPKPVVSRLVVSPPQDSDIDTLINDLNGSRISEADSTEHWRGTETPPSLPQITTPPRPAWIYGSAVGSPAGHQQRLGSPKETASLAVQPGSPGMPGRRLPYPQQQEGVLRTHPSPNPGHIYPVIIPSADEIPEKGMPSMGVYYPPRPTSPSPQQLHRYTQRVGGQQSMGYSQGSKILYPPTVPGLSSSLHPTGTGSTGSRNSNSNNYIPIDGVSRIRDFFMACRDGQLVAVKWHLDQGANVMEPYQGLSGRTSLHAAAMSQNLEVMMLLCESAGPRLNMNEVDDSLQTPMHLLAHFNRMTPESNDMLIYMLKKGANPNMLDSDRMTPLMRSFILTDNPQMVDTLLDYGADPTIRCQENNALAEAAIRLRYECVKILLDTDLSMTEPASLIHALDVCYRTSESDNRNRVLGLLVRWRSPDGIQRRYTLAHMILNGKMQQERRIDQTALARYIVSSSSMR</sequence>
<feature type="region of interest" description="Disordered" evidence="2">
    <location>
        <begin position="290"/>
        <end position="339"/>
    </location>
</feature>
<dbReference type="Proteomes" id="UP000738325">
    <property type="component" value="Unassembled WGS sequence"/>
</dbReference>
<dbReference type="InterPro" id="IPR051681">
    <property type="entry name" value="Ser/Thr_Kinases-Pseudokinases"/>
</dbReference>
<dbReference type="OrthoDB" id="6718656at2759"/>
<evidence type="ECO:0000313" key="4">
    <source>
        <dbReference type="EMBL" id="KAG0314654.1"/>
    </source>
</evidence>
<dbReference type="InterPro" id="IPR001245">
    <property type="entry name" value="Ser-Thr/Tyr_kinase_cat_dom"/>
</dbReference>
<dbReference type="SUPFAM" id="SSF48403">
    <property type="entry name" value="Ankyrin repeat"/>
    <property type="match status" value="1"/>
</dbReference>
<dbReference type="InterPro" id="IPR002110">
    <property type="entry name" value="Ankyrin_rpt"/>
</dbReference>
<reference evidence="4" key="1">
    <citation type="journal article" date="2020" name="Fungal Divers.">
        <title>Resolving the Mortierellaceae phylogeny through synthesis of multi-gene phylogenetics and phylogenomics.</title>
        <authorList>
            <person name="Vandepol N."/>
            <person name="Liber J."/>
            <person name="Desiro A."/>
            <person name="Na H."/>
            <person name="Kennedy M."/>
            <person name="Barry K."/>
            <person name="Grigoriev I.V."/>
            <person name="Miller A.N."/>
            <person name="O'Donnell K."/>
            <person name="Stajich J.E."/>
            <person name="Bonito G."/>
        </authorList>
    </citation>
    <scope>NUCLEOTIDE SEQUENCE</scope>
    <source>
        <strain evidence="4">REB-010B</strain>
    </source>
</reference>